<sequence length="266" mass="30458">MITENEYNKITDQLESFTYTSLTYTPYEYIADCTILLQTNDLILILGRNEELSMIELYFCTNSIPLLLNAVDTIKEPLYMQFVPNAYVDEFRSHGFESFAHFRDMYSYDIHRECPVNVLSIEDAKEAAAVTRSCRLQSRGFLGETTEWAESWILGKDPNASYCKHSAILATKHENIITGIVAVTLYSFDKPEGPTLWIREVAVRPEFQHSGYGKQLLSQAFAYGARYKAGKAFLMADVLNTNALSLYQQFDFSYSEDEGQIDIIRE</sequence>
<evidence type="ECO:0000313" key="3">
    <source>
        <dbReference type="Proteomes" id="UP000184038"/>
    </source>
</evidence>
<keyword evidence="2" id="KW-0808">Transferase</keyword>
<keyword evidence="3" id="KW-1185">Reference proteome</keyword>
<dbReference type="SUPFAM" id="SSF55729">
    <property type="entry name" value="Acyl-CoA N-acyltransferases (Nat)"/>
    <property type="match status" value="1"/>
</dbReference>
<evidence type="ECO:0000313" key="2">
    <source>
        <dbReference type="EMBL" id="SHM32750.1"/>
    </source>
</evidence>
<gene>
    <name evidence="2" type="ORF">SAMN02746066_01618</name>
</gene>
<dbReference type="PROSITE" id="PS51186">
    <property type="entry name" value="GNAT"/>
    <property type="match status" value="1"/>
</dbReference>
<dbReference type="Pfam" id="PF00583">
    <property type="entry name" value="Acetyltransf_1"/>
    <property type="match status" value="1"/>
</dbReference>
<protein>
    <submittedName>
        <fullName evidence="2">Acetyltransferase (GNAT) family protein</fullName>
    </submittedName>
</protein>
<dbReference type="CDD" id="cd04301">
    <property type="entry name" value="NAT_SF"/>
    <property type="match status" value="1"/>
</dbReference>
<dbReference type="InterPro" id="IPR000182">
    <property type="entry name" value="GNAT_dom"/>
</dbReference>
<dbReference type="Gene3D" id="3.40.630.30">
    <property type="match status" value="1"/>
</dbReference>
<dbReference type="Proteomes" id="UP000184038">
    <property type="component" value="Unassembled WGS sequence"/>
</dbReference>
<proteinExistence type="predicted"/>
<dbReference type="InterPro" id="IPR016181">
    <property type="entry name" value="Acyl_CoA_acyltransferase"/>
</dbReference>
<accession>A0A1M7HW98</accession>
<dbReference type="EMBL" id="FRCP01000008">
    <property type="protein sequence ID" value="SHM32750.1"/>
    <property type="molecule type" value="Genomic_DNA"/>
</dbReference>
<dbReference type="OrthoDB" id="2036043at2"/>
<reference evidence="2 3" key="1">
    <citation type="submission" date="2016-11" db="EMBL/GenBank/DDBJ databases">
        <authorList>
            <person name="Jaros S."/>
            <person name="Januszkiewicz K."/>
            <person name="Wedrychowicz H."/>
        </authorList>
    </citation>
    <scope>NUCLEOTIDE SEQUENCE [LARGE SCALE GENOMIC DNA]</scope>
    <source>
        <strain evidence="2 3">DSM 15930</strain>
    </source>
</reference>
<dbReference type="GO" id="GO:0016747">
    <property type="term" value="F:acyltransferase activity, transferring groups other than amino-acyl groups"/>
    <property type="evidence" value="ECO:0007669"/>
    <property type="project" value="InterPro"/>
</dbReference>
<evidence type="ECO:0000259" key="1">
    <source>
        <dbReference type="PROSITE" id="PS51186"/>
    </source>
</evidence>
<dbReference type="RefSeq" id="WP_073285717.1">
    <property type="nucleotide sequence ID" value="NZ_FRCP01000008.1"/>
</dbReference>
<name>A0A1M7HW98_9FIRM</name>
<organism evidence="2 3">
    <name type="scientific">Anaerosporobacter mobilis DSM 15930</name>
    <dbReference type="NCBI Taxonomy" id="1120996"/>
    <lineage>
        <taxon>Bacteria</taxon>
        <taxon>Bacillati</taxon>
        <taxon>Bacillota</taxon>
        <taxon>Clostridia</taxon>
        <taxon>Lachnospirales</taxon>
        <taxon>Lachnospiraceae</taxon>
        <taxon>Anaerosporobacter</taxon>
    </lineage>
</organism>
<feature type="domain" description="N-acetyltransferase" evidence="1">
    <location>
        <begin position="119"/>
        <end position="266"/>
    </location>
</feature>
<dbReference type="AlphaFoldDB" id="A0A1M7HW98"/>